<sequence>MTVELVCTDVDGTIVATVYPKTEISQRTLDAIKGVCAQGIKFIIASGRPLRTMLPVAEQLDYDGIMICLNGAMIYDYQKKLELYSISMTPSIVTELIIDSLRIFGSHVGFGIESGNTFLCDKKYFSLRELHINHEYGLFENPVEMSKAVEKAEKLIIIHETLSSAELYPQLLDHFGDSEWQSKIRISLGHPRFIDISAAGVTKGVALKRMCEDLNILPENVVSFGNMLNDTEMLHYAGRGIAVADAHPLLLDKADEITDTCENDGVAMVLENILR</sequence>
<evidence type="ECO:0000313" key="2">
    <source>
        <dbReference type="Proteomes" id="UP000612746"/>
    </source>
</evidence>
<comment type="caution">
    <text evidence="1">The sequence shown here is derived from an EMBL/GenBank/DDBJ whole genome shotgun (WGS) entry which is preliminary data.</text>
</comment>
<dbReference type="GO" id="GO:0000287">
    <property type="term" value="F:magnesium ion binding"/>
    <property type="evidence" value="ECO:0007669"/>
    <property type="project" value="TreeGrafter"/>
</dbReference>
<dbReference type="NCBIfam" id="TIGR01484">
    <property type="entry name" value="HAD-SF-IIB"/>
    <property type="match status" value="1"/>
</dbReference>
<dbReference type="GO" id="GO:0016791">
    <property type="term" value="F:phosphatase activity"/>
    <property type="evidence" value="ECO:0007669"/>
    <property type="project" value="TreeGrafter"/>
</dbReference>
<organism evidence="1 2">
    <name type="scientific">Umbelopsis vinacea</name>
    <dbReference type="NCBI Taxonomy" id="44442"/>
    <lineage>
        <taxon>Eukaryota</taxon>
        <taxon>Fungi</taxon>
        <taxon>Fungi incertae sedis</taxon>
        <taxon>Mucoromycota</taxon>
        <taxon>Mucoromycotina</taxon>
        <taxon>Umbelopsidomycetes</taxon>
        <taxon>Umbelopsidales</taxon>
        <taxon>Umbelopsidaceae</taxon>
        <taxon>Umbelopsis</taxon>
    </lineage>
</organism>
<dbReference type="Gene3D" id="3.40.50.1000">
    <property type="entry name" value="HAD superfamily/HAD-like"/>
    <property type="match status" value="1"/>
</dbReference>
<reference evidence="1" key="1">
    <citation type="submission" date="2020-12" db="EMBL/GenBank/DDBJ databases">
        <title>Metabolic potential, ecology and presence of endohyphal bacteria is reflected in genomic diversity of Mucoromycotina.</title>
        <authorList>
            <person name="Muszewska A."/>
            <person name="Okrasinska A."/>
            <person name="Steczkiewicz K."/>
            <person name="Drgas O."/>
            <person name="Orlowska M."/>
            <person name="Perlinska-Lenart U."/>
            <person name="Aleksandrzak-Piekarczyk T."/>
            <person name="Szatraj K."/>
            <person name="Zielenkiewicz U."/>
            <person name="Pilsyk S."/>
            <person name="Malc E."/>
            <person name="Mieczkowski P."/>
            <person name="Kruszewska J.S."/>
            <person name="Biernat P."/>
            <person name="Pawlowska J."/>
        </authorList>
    </citation>
    <scope>NUCLEOTIDE SEQUENCE</scope>
    <source>
        <strain evidence="1">WA0000051536</strain>
    </source>
</reference>
<dbReference type="CDD" id="cd07516">
    <property type="entry name" value="HAD_Pase"/>
    <property type="match status" value="1"/>
</dbReference>
<dbReference type="NCBIfam" id="TIGR00099">
    <property type="entry name" value="Cof-subfamily"/>
    <property type="match status" value="1"/>
</dbReference>
<dbReference type="InterPro" id="IPR023214">
    <property type="entry name" value="HAD_sf"/>
</dbReference>
<accession>A0A8H7UMW7</accession>
<dbReference type="InterPro" id="IPR006379">
    <property type="entry name" value="HAD-SF_hydro_IIB"/>
</dbReference>
<evidence type="ECO:0000313" key="1">
    <source>
        <dbReference type="EMBL" id="KAG2185618.1"/>
    </source>
</evidence>
<dbReference type="Pfam" id="PF08282">
    <property type="entry name" value="Hydrolase_3"/>
    <property type="match status" value="1"/>
</dbReference>
<name>A0A8H7UMW7_9FUNG</name>
<dbReference type="GO" id="GO:0005829">
    <property type="term" value="C:cytosol"/>
    <property type="evidence" value="ECO:0007669"/>
    <property type="project" value="TreeGrafter"/>
</dbReference>
<protein>
    <submittedName>
        <fullName evidence="1">Uncharacterized protein</fullName>
    </submittedName>
</protein>
<proteinExistence type="predicted"/>
<dbReference type="OrthoDB" id="27226at2759"/>
<dbReference type="EMBL" id="JAEPRA010000005">
    <property type="protein sequence ID" value="KAG2185618.1"/>
    <property type="molecule type" value="Genomic_DNA"/>
</dbReference>
<dbReference type="AlphaFoldDB" id="A0A8H7UMW7"/>
<dbReference type="Proteomes" id="UP000612746">
    <property type="component" value="Unassembled WGS sequence"/>
</dbReference>
<gene>
    <name evidence="1" type="ORF">INT44_002411</name>
</gene>
<dbReference type="InterPro" id="IPR036412">
    <property type="entry name" value="HAD-like_sf"/>
</dbReference>
<dbReference type="Gene3D" id="3.30.1240.10">
    <property type="match status" value="1"/>
</dbReference>
<dbReference type="SUPFAM" id="SSF56784">
    <property type="entry name" value="HAD-like"/>
    <property type="match status" value="1"/>
</dbReference>
<dbReference type="PANTHER" id="PTHR10000:SF8">
    <property type="entry name" value="HAD SUPERFAMILY HYDROLASE-LIKE, TYPE 3"/>
    <property type="match status" value="1"/>
</dbReference>
<dbReference type="PROSITE" id="PS01228">
    <property type="entry name" value="COF_1"/>
    <property type="match status" value="1"/>
</dbReference>
<dbReference type="PANTHER" id="PTHR10000">
    <property type="entry name" value="PHOSPHOSERINE PHOSPHATASE"/>
    <property type="match status" value="1"/>
</dbReference>
<dbReference type="InterPro" id="IPR000150">
    <property type="entry name" value="Cof"/>
</dbReference>
<keyword evidence="2" id="KW-1185">Reference proteome</keyword>